<dbReference type="RefSeq" id="WP_093581224.1">
    <property type="nucleotide sequence ID" value="NZ_FPBA01000013.1"/>
</dbReference>
<keyword evidence="2" id="KW-1133">Transmembrane helix</keyword>
<evidence type="ECO:0000313" key="6">
    <source>
        <dbReference type="Proteomes" id="UP000199546"/>
    </source>
</evidence>
<feature type="transmembrane region" description="Helical" evidence="2">
    <location>
        <begin position="77"/>
        <end position="95"/>
    </location>
</feature>
<proteinExistence type="predicted"/>
<dbReference type="SUPFAM" id="SSF51735">
    <property type="entry name" value="NAD(P)-binding Rossmann-fold domains"/>
    <property type="match status" value="1"/>
</dbReference>
<feature type="domain" description="RCK N-terminal" evidence="3">
    <location>
        <begin position="122"/>
        <end position="233"/>
    </location>
</feature>
<protein>
    <submittedName>
        <fullName evidence="5">Voltage-gated potassium channel</fullName>
    </submittedName>
</protein>
<evidence type="ECO:0000259" key="3">
    <source>
        <dbReference type="Pfam" id="PF02254"/>
    </source>
</evidence>
<reference evidence="6" key="1">
    <citation type="submission" date="2016-10" db="EMBL/GenBank/DDBJ databases">
        <authorList>
            <person name="Varghese N."/>
            <person name="Submissions S."/>
        </authorList>
    </citation>
    <scope>NUCLEOTIDE SEQUENCE [LARGE SCALE GENOMIC DNA]</scope>
    <source>
        <strain evidence="6">DSM 46136</strain>
    </source>
</reference>
<dbReference type="InterPro" id="IPR050721">
    <property type="entry name" value="Trk_Ktr_HKT_K-transport"/>
</dbReference>
<feature type="transmembrane region" description="Helical" evidence="2">
    <location>
        <begin position="21"/>
        <end position="40"/>
    </location>
</feature>
<dbReference type="GO" id="GO:0034220">
    <property type="term" value="P:monoatomic ion transmembrane transport"/>
    <property type="evidence" value="ECO:0007669"/>
    <property type="project" value="UniProtKB-KW"/>
</dbReference>
<gene>
    <name evidence="5" type="ORF">SAMN05660657_03499</name>
</gene>
<name>A0A1I7BCZ3_9ACTN</name>
<keyword evidence="5" id="KW-0407">Ion channel</keyword>
<keyword evidence="5" id="KW-0813">Transport</keyword>
<dbReference type="STRING" id="1296565.SAMN05660657_03499"/>
<dbReference type="PANTHER" id="PTHR43833">
    <property type="entry name" value="POTASSIUM CHANNEL PROTEIN 2-RELATED-RELATED"/>
    <property type="match status" value="1"/>
</dbReference>
<dbReference type="InterPro" id="IPR013099">
    <property type="entry name" value="K_chnl_dom"/>
</dbReference>
<dbReference type="Pfam" id="PF02254">
    <property type="entry name" value="TrkA_N"/>
    <property type="match status" value="1"/>
</dbReference>
<keyword evidence="6" id="KW-1185">Reference proteome</keyword>
<dbReference type="Proteomes" id="UP000199546">
    <property type="component" value="Unassembled WGS sequence"/>
</dbReference>
<comment type="subcellular location">
    <subcellularLocation>
        <location evidence="1">Cell membrane</location>
        <topology evidence="1">Multi-pass membrane protein</topology>
    </subcellularLocation>
</comment>
<dbReference type="InterPro" id="IPR036291">
    <property type="entry name" value="NAD(P)-bd_dom_sf"/>
</dbReference>
<dbReference type="GO" id="GO:0006813">
    <property type="term" value="P:potassium ion transport"/>
    <property type="evidence" value="ECO:0007669"/>
    <property type="project" value="InterPro"/>
</dbReference>
<dbReference type="AlphaFoldDB" id="A0A1I7BCZ3"/>
<dbReference type="PANTHER" id="PTHR43833:SF9">
    <property type="entry name" value="POTASSIUM CHANNEL PROTEIN YUGO-RELATED"/>
    <property type="match status" value="1"/>
</dbReference>
<dbReference type="Pfam" id="PF07885">
    <property type="entry name" value="Ion_trans_2"/>
    <property type="match status" value="1"/>
</dbReference>
<dbReference type="OrthoDB" id="9799090at2"/>
<feature type="domain" description="Potassium channel" evidence="4">
    <location>
        <begin position="26"/>
        <end position="102"/>
    </location>
</feature>
<dbReference type="Gene3D" id="1.10.287.70">
    <property type="match status" value="1"/>
</dbReference>
<keyword evidence="5" id="KW-0406">Ion transport</keyword>
<organism evidence="5 6">
    <name type="scientific">Geodermatophilus amargosae</name>
    <dbReference type="NCBI Taxonomy" id="1296565"/>
    <lineage>
        <taxon>Bacteria</taxon>
        <taxon>Bacillati</taxon>
        <taxon>Actinomycetota</taxon>
        <taxon>Actinomycetes</taxon>
        <taxon>Geodermatophilales</taxon>
        <taxon>Geodermatophilaceae</taxon>
        <taxon>Geodermatophilus</taxon>
    </lineage>
</organism>
<sequence length="349" mass="38135">MPFFLHRLLRFARIRLPGWRLPLAVATLVFLTSWGLMALAEPGSELVTPANYWWYFVVTAATVGYGDFFPESGPGHLVGAYVIVGGIVTLTLLFTELATALQTARGKRLRGVVGLDLRDHVVVLGYTPGRTERIVAELTVEPGTQVVLAAHDDVPGNPMPEEPRVSFVRGDLTHADVMTRACVDRARTAVIDGRDDNETLAIAVAVDHANPQVHMVAAVRDLGRRDTLRYVNAGVQVVQWHMPFLLSEEAADPGLTQVYNELMTAGGHGNTYSVRVPHDLPQRTFGECQTAFGREHGATVLAMRTGEGLLVSPSWDTPVPEGATLYYVASQRLDASRLGRSPHAERRGQ</sequence>
<dbReference type="EMBL" id="FPBA01000013">
    <property type="protein sequence ID" value="SFT85011.1"/>
    <property type="molecule type" value="Genomic_DNA"/>
</dbReference>
<accession>A0A1I7BCZ3</accession>
<dbReference type="GO" id="GO:0005886">
    <property type="term" value="C:plasma membrane"/>
    <property type="evidence" value="ECO:0007669"/>
    <property type="project" value="UniProtKB-SubCell"/>
</dbReference>
<evidence type="ECO:0000256" key="2">
    <source>
        <dbReference type="SAM" id="Phobius"/>
    </source>
</evidence>
<dbReference type="SUPFAM" id="SSF81324">
    <property type="entry name" value="Voltage-gated potassium channels"/>
    <property type="match status" value="1"/>
</dbReference>
<evidence type="ECO:0000256" key="1">
    <source>
        <dbReference type="ARBA" id="ARBA00004651"/>
    </source>
</evidence>
<dbReference type="Gene3D" id="3.40.50.720">
    <property type="entry name" value="NAD(P)-binding Rossmann-like Domain"/>
    <property type="match status" value="1"/>
</dbReference>
<dbReference type="InterPro" id="IPR003148">
    <property type="entry name" value="RCK_N"/>
</dbReference>
<evidence type="ECO:0000313" key="5">
    <source>
        <dbReference type="EMBL" id="SFT85011.1"/>
    </source>
</evidence>
<feature type="transmembrane region" description="Helical" evidence="2">
    <location>
        <begin position="52"/>
        <end position="70"/>
    </location>
</feature>
<evidence type="ECO:0000259" key="4">
    <source>
        <dbReference type="Pfam" id="PF07885"/>
    </source>
</evidence>
<keyword evidence="2" id="KW-0472">Membrane</keyword>
<keyword evidence="2" id="KW-0812">Transmembrane</keyword>